<protein>
    <submittedName>
        <fullName evidence="2">Right-handed parallel beta-helix repeat-containing protein</fullName>
    </submittedName>
</protein>
<dbReference type="InterPro" id="IPR006626">
    <property type="entry name" value="PbH1"/>
</dbReference>
<dbReference type="RefSeq" id="WP_185131092.1">
    <property type="nucleotide sequence ID" value="NZ_JACJVO010000027.1"/>
</dbReference>
<evidence type="ECO:0000259" key="1">
    <source>
        <dbReference type="Pfam" id="PF13229"/>
    </source>
</evidence>
<dbReference type="InterPro" id="IPR011050">
    <property type="entry name" value="Pectin_lyase_fold/virulence"/>
</dbReference>
<comment type="caution">
    <text evidence="2">The sequence shown here is derived from an EMBL/GenBank/DDBJ whole genome shotgun (WGS) entry which is preliminary data.</text>
</comment>
<evidence type="ECO:0000313" key="3">
    <source>
        <dbReference type="Proteomes" id="UP000564644"/>
    </source>
</evidence>
<name>A0A7X0SNU5_9BACL</name>
<dbReference type="InterPro" id="IPR012334">
    <property type="entry name" value="Pectin_lyas_fold"/>
</dbReference>
<dbReference type="EMBL" id="JACJVO010000027">
    <property type="protein sequence ID" value="MBB6733430.1"/>
    <property type="molecule type" value="Genomic_DNA"/>
</dbReference>
<dbReference type="InterPro" id="IPR039448">
    <property type="entry name" value="Beta_helix"/>
</dbReference>
<dbReference type="Gene3D" id="2.160.20.10">
    <property type="entry name" value="Single-stranded right-handed beta-helix, Pectin lyase-like"/>
    <property type="match status" value="1"/>
</dbReference>
<dbReference type="SUPFAM" id="SSF51126">
    <property type="entry name" value="Pectin lyase-like"/>
    <property type="match status" value="1"/>
</dbReference>
<dbReference type="Pfam" id="PF13229">
    <property type="entry name" value="Beta_helix"/>
    <property type="match status" value="1"/>
</dbReference>
<dbReference type="SMART" id="SM00710">
    <property type="entry name" value="PbH1"/>
    <property type="match status" value="6"/>
</dbReference>
<reference evidence="2 3" key="1">
    <citation type="submission" date="2020-08" db="EMBL/GenBank/DDBJ databases">
        <title>Cohnella phylogeny.</title>
        <authorList>
            <person name="Dunlap C."/>
        </authorList>
    </citation>
    <scope>NUCLEOTIDE SEQUENCE [LARGE SCALE GENOMIC DNA]</scope>
    <source>
        <strain evidence="2 3">CBP 2801</strain>
    </source>
</reference>
<evidence type="ECO:0000313" key="2">
    <source>
        <dbReference type="EMBL" id="MBB6733430.1"/>
    </source>
</evidence>
<proteinExistence type="predicted"/>
<feature type="domain" description="Right handed beta helix" evidence="1">
    <location>
        <begin position="189"/>
        <end position="315"/>
    </location>
</feature>
<sequence length="385" mass="41691">MGLRDPMLRNRTIEVTAGGLQSDYPGFTSMAVQSAVDEASRHGGGIVRLDKGVYDVYGPIRLTDRVTLAGAGPETVLSKTDGFKSPFIVDADYGELRVEVADASGFRVGMGLQIFDESQKWGWDESTAVITAVDGNVLRFDRYLERDYHADDGGMATNACPIIEAVDVEQVRVHDLAIDGNKAANEPIGGCRAGGIYLKKARDCMIERVFVRDFNGDGISWQITENISVLHCDVRGCKGSGLHPGSGSHSSRVKDNTCIGNGAAGLFICWRVQFGEFERNVLEHNAVSGISIGHKDSDNRFADNVIRGNGNGGVYFRPENAANGANRNKWLRNVIEDNDGFGFFVNAGSIDNELKANLIRDTGAGRQTGDVWLADGAVHFLANQE</sequence>
<gene>
    <name evidence="2" type="ORF">H7C18_21125</name>
</gene>
<accession>A0A7X0SNU5</accession>
<organism evidence="2 3">
    <name type="scientific">Cohnella zeiphila</name>
    <dbReference type="NCBI Taxonomy" id="2761120"/>
    <lineage>
        <taxon>Bacteria</taxon>
        <taxon>Bacillati</taxon>
        <taxon>Bacillota</taxon>
        <taxon>Bacilli</taxon>
        <taxon>Bacillales</taxon>
        <taxon>Paenibacillaceae</taxon>
        <taxon>Cohnella</taxon>
    </lineage>
</organism>
<dbReference type="Proteomes" id="UP000564644">
    <property type="component" value="Unassembled WGS sequence"/>
</dbReference>
<dbReference type="AlphaFoldDB" id="A0A7X0SNU5"/>
<keyword evidence="3" id="KW-1185">Reference proteome</keyword>